<reference evidence="1" key="2">
    <citation type="journal article" date="2015" name="Data Brief">
        <title>Shoot transcriptome of the giant reed, Arundo donax.</title>
        <authorList>
            <person name="Barrero R.A."/>
            <person name="Guerrero F.D."/>
            <person name="Moolhuijzen P."/>
            <person name="Goolsby J.A."/>
            <person name="Tidwell J."/>
            <person name="Bellgard S.E."/>
            <person name="Bellgard M.I."/>
        </authorList>
    </citation>
    <scope>NUCLEOTIDE SEQUENCE</scope>
    <source>
        <tissue evidence="1">Shoot tissue taken approximately 20 cm above the soil surface</tissue>
    </source>
</reference>
<protein>
    <submittedName>
        <fullName evidence="1">Uncharacterized protein</fullName>
    </submittedName>
</protein>
<dbReference type="AlphaFoldDB" id="A0A0A9FH52"/>
<dbReference type="EMBL" id="GBRH01190318">
    <property type="protein sequence ID" value="JAE07578.1"/>
    <property type="molecule type" value="Transcribed_RNA"/>
</dbReference>
<name>A0A0A9FH52_ARUDO</name>
<evidence type="ECO:0000313" key="1">
    <source>
        <dbReference type="EMBL" id="JAE07578.1"/>
    </source>
</evidence>
<accession>A0A0A9FH52</accession>
<proteinExistence type="predicted"/>
<reference evidence="1" key="1">
    <citation type="submission" date="2014-09" db="EMBL/GenBank/DDBJ databases">
        <authorList>
            <person name="Magalhaes I.L.F."/>
            <person name="Oliveira U."/>
            <person name="Santos F.R."/>
            <person name="Vidigal T.H.D.A."/>
            <person name="Brescovit A.D."/>
            <person name="Santos A.J."/>
        </authorList>
    </citation>
    <scope>NUCLEOTIDE SEQUENCE</scope>
    <source>
        <tissue evidence="1">Shoot tissue taken approximately 20 cm above the soil surface</tissue>
    </source>
</reference>
<organism evidence="1">
    <name type="scientific">Arundo donax</name>
    <name type="common">Giant reed</name>
    <name type="synonym">Donax arundinaceus</name>
    <dbReference type="NCBI Taxonomy" id="35708"/>
    <lineage>
        <taxon>Eukaryota</taxon>
        <taxon>Viridiplantae</taxon>
        <taxon>Streptophyta</taxon>
        <taxon>Embryophyta</taxon>
        <taxon>Tracheophyta</taxon>
        <taxon>Spermatophyta</taxon>
        <taxon>Magnoliopsida</taxon>
        <taxon>Liliopsida</taxon>
        <taxon>Poales</taxon>
        <taxon>Poaceae</taxon>
        <taxon>PACMAD clade</taxon>
        <taxon>Arundinoideae</taxon>
        <taxon>Arundineae</taxon>
        <taxon>Arundo</taxon>
    </lineage>
</organism>
<sequence length="37" mass="4202">MAGFPWSLMVTCEKSSIERSSSRGRRWKCSGDFSFSP</sequence>